<dbReference type="PANTHER" id="PTHR42910:SF1">
    <property type="entry name" value="MAJOR FACILITATOR SUPERFAMILY (MFS) PROFILE DOMAIN-CONTAINING PROTEIN"/>
    <property type="match status" value="1"/>
</dbReference>
<keyword evidence="7" id="KW-1185">Reference proteome</keyword>
<dbReference type="Pfam" id="PF07690">
    <property type="entry name" value="MFS_1"/>
    <property type="match status" value="1"/>
</dbReference>
<dbReference type="RefSeq" id="WP_011163254.1">
    <property type="nucleotide sequence ID" value="NC_005363.1"/>
</dbReference>
<dbReference type="Gene3D" id="1.20.1250.20">
    <property type="entry name" value="MFS general substrate transporter like domains"/>
    <property type="match status" value="1"/>
</dbReference>
<feature type="transmembrane region" description="Helical" evidence="4">
    <location>
        <begin position="85"/>
        <end position="112"/>
    </location>
</feature>
<dbReference type="PANTHER" id="PTHR42910">
    <property type="entry name" value="TRANSPORTER SCO4007-RELATED"/>
    <property type="match status" value="1"/>
</dbReference>
<evidence type="ECO:0000259" key="5">
    <source>
        <dbReference type="PROSITE" id="PS50850"/>
    </source>
</evidence>
<accession>Q6MPZ5</accession>
<keyword evidence="3 4" id="KW-0472">Membrane</keyword>
<dbReference type="eggNOG" id="COG2814">
    <property type="taxonomic scope" value="Bacteria"/>
</dbReference>
<reference evidence="6 7" key="1">
    <citation type="journal article" date="2004" name="Science">
        <title>A predator unmasked: life cycle of Bdellovibrio bacteriovorus from a genomic perspective.</title>
        <authorList>
            <person name="Rendulic S."/>
            <person name="Jagtap P."/>
            <person name="Rosinus A."/>
            <person name="Eppinger M."/>
            <person name="Baar C."/>
            <person name="Lanz C."/>
            <person name="Keller H."/>
            <person name="Lambert C."/>
            <person name="Evans K.J."/>
            <person name="Goesmann A."/>
            <person name="Meyer F."/>
            <person name="Sockett R.E."/>
            <person name="Schuster S.C."/>
        </authorList>
    </citation>
    <scope>NUCLEOTIDE SEQUENCE [LARGE SCALE GENOMIC DNA]</scope>
    <source>
        <strain evidence="7">ATCC 15356 / DSM 50701 / NCIMB 9529 / HD100</strain>
    </source>
</reference>
<dbReference type="SUPFAM" id="SSF103473">
    <property type="entry name" value="MFS general substrate transporter"/>
    <property type="match status" value="1"/>
</dbReference>
<sequence length="394" mass="42193">MGKGLSRTQVFFMTLTCILVVGNMYYNQPLLGILAREFGVTESKVSLVPAFTLIGYALGILFLVPLGDMIERRKLIQGSMTMAGLLAIALPFSPTLGVFCAISCVMGFFNISQSVLIPFAANLAKPEERGKVVGIVLSGILIGSLMARTLAGFIAQYFGWKTVFIFAGAVSLILSIVSQFVLPMSEPNFKGTYKALLLSTAKLFRELPTMREAALMGAILFGTFSAFWTTLTFLLEAAPFNYDPKTIGLFGALGMIGALAAPLAGRYADKKGAAATIRMGLYCSMGAFALLALSSTFVAGIILGVLVLDLGIQVAHISNQSRVFSHPPEYHSRLNTIYIFAYFTGGSLGSYVGSTLWSWGQWPAVSLGGLGFCLIATLIFRRGQKNRAAAAKIA</sequence>
<feature type="transmembrane region" description="Helical" evidence="4">
    <location>
        <begin position="132"/>
        <end position="151"/>
    </location>
</feature>
<name>Q6MPZ5_BDEBA</name>
<keyword evidence="2 4" id="KW-1133">Transmembrane helix</keyword>
<dbReference type="GO" id="GO:0022857">
    <property type="term" value="F:transmembrane transporter activity"/>
    <property type="evidence" value="ECO:0007669"/>
    <property type="project" value="InterPro"/>
</dbReference>
<evidence type="ECO:0000313" key="6">
    <source>
        <dbReference type="EMBL" id="CAE78652.1"/>
    </source>
</evidence>
<dbReference type="HOGENOM" id="CLU_001265_23_0_7"/>
<dbReference type="InterPro" id="IPR020846">
    <property type="entry name" value="MFS_dom"/>
</dbReference>
<feature type="transmembrane region" description="Helical" evidence="4">
    <location>
        <begin position="46"/>
        <end position="64"/>
    </location>
</feature>
<protein>
    <submittedName>
        <fullName evidence="6">Major facilitator family transporter</fullName>
    </submittedName>
</protein>
<proteinExistence type="predicted"/>
<evidence type="ECO:0000256" key="4">
    <source>
        <dbReference type="SAM" id="Phobius"/>
    </source>
</evidence>
<feature type="transmembrane region" description="Helical" evidence="4">
    <location>
        <begin position="288"/>
        <end position="312"/>
    </location>
</feature>
<evidence type="ECO:0000256" key="2">
    <source>
        <dbReference type="ARBA" id="ARBA00022989"/>
    </source>
</evidence>
<feature type="transmembrane region" description="Helical" evidence="4">
    <location>
        <begin position="359"/>
        <end position="380"/>
    </location>
</feature>
<dbReference type="STRING" id="264462.Bd0693"/>
<evidence type="ECO:0000256" key="3">
    <source>
        <dbReference type="ARBA" id="ARBA00023136"/>
    </source>
</evidence>
<evidence type="ECO:0000256" key="1">
    <source>
        <dbReference type="ARBA" id="ARBA00022692"/>
    </source>
</evidence>
<dbReference type="PROSITE" id="PS50850">
    <property type="entry name" value="MFS"/>
    <property type="match status" value="1"/>
</dbReference>
<dbReference type="CDD" id="cd17324">
    <property type="entry name" value="MFS_NepI_like"/>
    <property type="match status" value="1"/>
</dbReference>
<dbReference type="KEGG" id="bba:Bd0693"/>
<feature type="transmembrane region" description="Helical" evidence="4">
    <location>
        <begin position="9"/>
        <end position="26"/>
    </location>
</feature>
<dbReference type="Proteomes" id="UP000008080">
    <property type="component" value="Chromosome"/>
</dbReference>
<organism evidence="6 7">
    <name type="scientific">Bdellovibrio bacteriovorus (strain ATCC 15356 / DSM 50701 / NCIMB 9529 / HD100)</name>
    <dbReference type="NCBI Taxonomy" id="264462"/>
    <lineage>
        <taxon>Bacteria</taxon>
        <taxon>Pseudomonadati</taxon>
        <taxon>Bdellovibrionota</taxon>
        <taxon>Bdellovibrionia</taxon>
        <taxon>Bdellovibrionales</taxon>
        <taxon>Pseudobdellovibrionaceae</taxon>
        <taxon>Bdellovibrio</taxon>
    </lineage>
</organism>
<gene>
    <name evidence="6" type="ordered locus">Bd0693</name>
</gene>
<feature type="domain" description="Major facilitator superfamily (MFS) profile" evidence="5">
    <location>
        <begin position="1"/>
        <end position="387"/>
    </location>
</feature>
<dbReference type="GeneID" id="93011781"/>
<keyword evidence="1 4" id="KW-0812">Transmembrane</keyword>
<evidence type="ECO:0000313" key="7">
    <source>
        <dbReference type="Proteomes" id="UP000008080"/>
    </source>
</evidence>
<feature type="transmembrane region" description="Helical" evidence="4">
    <location>
        <begin position="213"/>
        <end position="235"/>
    </location>
</feature>
<feature type="transmembrane region" description="Helical" evidence="4">
    <location>
        <begin position="163"/>
        <end position="182"/>
    </location>
</feature>
<dbReference type="InterPro" id="IPR036259">
    <property type="entry name" value="MFS_trans_sf"/>
</dbReference>
<dbReference type="AlphaFoldDB" id="Q6MPZ5"/>
<feature type="transmembrane region" description="Helical" evidence="4">
    <location>
        <begin position="247"/>
        <end position="268"/>
    </location>
</feature>
<dbReference type="EMBL" id="BX842647">
    <property type="protein sequence ID" value="CAE78652.1"/>
    <property type="molecule type" value="Genomic_DNA"/>
</dbReference>
<dbReference type="InterPro" id="IPR011701">
    <property type="entry name" value="MFS"/>
</dbReference>